<comment type="caution">
    <text evidence="1">The sequence shown here is derived from an EMBL/GenBank/DDBJ whole genome shotgun (WGS) entry which is preliminary data.</text>
</comment>
<protein>
    <recommendedName>
        <fullName evidence="2">Sulfotransferase domain-containing protein</fullName>
    </recommendedName>
</protein>
<organism evidence="1">
    <name type="scientific">marine sediment metagenome</name>
    <dbReference type="NCBI Taxonomy" id="412755"/>
    <lineage>
        <taxon>unclassified sequences</taxon>
        <taxon>metagenomes</taxon>
        <taxon>ecological metagenomes</taxon>
    </lineage>
</organism>
<proteinExistence type="predicted"/>
<sequence length="246" mass="28386">MNPSELSNQVIIIGHPCCGSSEIAKIFAAFDYDVRYEQWGKHGVASWTLAIDSKDLWDLNAVGGLRRPFHVENKRLIHHVRNPLQAIPDIIEEDRNKESYDYRKKILQKKYHINLDDYSALNRAAISFILWNQIIAEQEPGLVVHVENAVDPLRQYVREFLGWNFLKKVPEYQLRARIQDWSSLRSDVQSVLDDWCSAYNYPKLSESIGQSTVISQDDIISQVLKNTRPNPVMTNILGPRSRIPTT</sequence>
<evidence type="ECO:0000313" key="1">
    <source>
        <dbReference type="EMBL" id="KKK69087.1"/>
    </source>
</evidence>
<reference evidence="1" key="1">
    <citation type="journal article" date="2015" name="Nature">
        <title>Complex archaea that bridge the gap between prokaryotes and eukaryotes.</title>
        <authorList>
            <person name="Spang A."/>
            <person name="Saw J.H."/>
            <person name="Jorgensen S.L."/>
            <person name="Zaremba-Niedzwiedzka K."/>
            <person name="Martijn J."/>
            <person name="Lind A.E."/>
            <person name="van Eijk R."/>
            <person name="Schleper C."/>
            <person name="Guy L."/>
            <person name="Ettema T.J."/>
        </authorList>
    </citation>
    <scope>NUCLEOTIDE SEQUENCE</scope>
</reference>
<accession>A0A0F8XIZ9</accession>
<dbReference type="EMBL" id="LAZR01058822">
    <property type="protein sequence ID" value="KKK69087.1"/>
    <property type="molecule type" value="Genomic_DNA"/>
</dbReference>
<evidence type="ECO:0008006" key="2">
    <source>
        <dbReference type="Google" id="ProtNLM"/>
    </source>
</evidence>
<gene>
    <name evidence="1" type="ORF">LCGC14_2937540</name>
</gene>
<name>A0A0F8XIZ9_9ZZZZ</name>
<dbReference type="AlphaFoldDB" id="A0A0F8XIZ9"/>
<feature type="non-terminal residue" evidence="1">
    <location>
        <position position="246"/>
    </location>
</feature>